<sequence length="150" mass="16497">MRAVIQRVAEASVAIDSQIVASIQKGLLVLVGIEDADTQEDIDWLTAKIAKLRIFGDENDIMNLSVQDIDGDIIVVSQFTLHAATKKGNRPSYIKASKPEIAIPLYENFVQKLEQEIGKKVQTGQFGADMKVSLINDGPVTIIMDTKNKE</sequence>
<dbReference type="RefSeq" id="WP_408081825.1">
    <property type="nucleotide sequence ID" value="NZ_JBELQA010000005.1"/>
</dbReference>
<keyword evidence="2 3" id="KW-0378">Hydrolase</keyword>
<name>A0ABW8XUA4_9FLAO</name>
<dbReference type="EMBL" id="JBELQA010000005">
    <property type="protein sequence ID" value="MFL9831354.1"/>
    <property type="molecule type" value="Genomic_DNA"/>
</dbReference>
<organism evidence="3 4">
    <name type="scientific">Flavobacterium plantiphilum</name>
    <dbReference type="NCBI Taxonomy" id="3163297"/>
    <lineage>
        <taxon>Bacteria</taxon>
        <taxon>Pseudomonadati</taxon>
        <taxon>Bacteroidota</taxon>
        <taxon>Flavobacteriia</taxon>
        <taxon>Flavobacteriales</taxon>
        <taxon>Flavobacteriaceae</taxon>
        <taxon>Flavobacterium</taxon>
    </lineage>
</organism>
<comment type="caution">
    <text evidence="3">The sequence shown here is derived from an EMBL/GenBank/DDBJ whole genome shotgun (WGS) entry which is preliminary data.</text>
</comment>
<proteinExistence type="inferred from homology"/>
<keyword evidence="4" id="KW-1185">Reference proteome</keyword>
<dbReference type="Proteomes" id="UP001629260">
    <property type="component" value="Unassembled WGS sequence"/>
</dbReference>
<keyword evidence="2" id="KW-0820">tRNA-binding</keyword>
<comment type="function">
    <text evidence="2">An aminoacyl-tRNA editing enzyme that deacylates mischarged D-aminoacyl-tRNAs. Also deacylates mischarged glycyl-tRNA(Ala), protecting cells against glycine mischarging by AlaRS. Acts via tRNA-based rather than protein-based catalysis; rejects L-amino acids rather than detecting D-amino acids in the active site. By recycling D-aminoacyl-tRNA to D-amino acids and free tRNA molecules, this enzyme counteracts the toxicity associated with the formation of D-aminoacyl-tRNA entities in vivo and helps enforce protein L-homochirality.</text>
</comment>
<comment type="catalytic activity">
    <reaction evidence="2">
        <text>a D-aminoacyl-tRNA + H2O = a tRNA + a D-alpha-amino acid + H(+)</text>
        <dbReference type="Rhea" id="RHEA:13953"/>
        <dbReference type="Rhea" id="RHEA-COMP:10123"/>
        <dbReference type="Rhea" id="RHEA-COMP:10124"/>
        <dbReference type="ChEBI" id="CHEBI:15377"/>
        <dbReference type="ChEBI" id="CHEBI:15378"/>
        <dbReference type="ChEBI" id="CHEBI:59871"/>
        <dbReference type="ChEBI" id="CHEBI:78442"/>
        <dbReference type="ChEBI" id="CHEBI:79333"/>
        <dbReference type="EC" id="3.1.1.96"/>
    </reaction>
</comment>
<evidence type="ECO:0000313" key="3">
    <source>
        <dbReference type="EMBL" id="MFL9831354.1"/>
    </source>
</evidence>
<evidence type="ECO:0000313" key="4">
    <source>
        <dbReference type="Proteomes" id="UP001629260"/>
    </source>
</evidence>
<keyword evidence="2" id="KW-0963">Cytoplasm</keyword>
<dbReference type="EC" id="3.1.1.96" evidence="2"/>
<dbReference type="EC" id="3.1.1.-" evidence="2"/>
<dbReference type="HAMAP" id="MF_00518">
    <property type="entry name" value="Deacylase_Dtd"/>
    <property type="match status" value="1"/>
</dbReference>
<evidence type="ECO:0000256" key="1">
    <source>
        <dbReference type="ARBA" id="ARBA00009673"/>
    </source>
</evidence>
<reference evidence="3 4" key="1">
    <citation type="submission" date="2024-06" db="EMBL/GenBank/DDBJ databases">
        <authorList>
            <person name="Kaempfer P."/>
            <person name="Viver T."/>
        </authorList>
    </citation>
    <scope>NUCLEOTIDE SEQUENCE [LARGE SCALE GENOMIC DNA]</scope>
    <source>
        <strain evidence="3 4">ST-87</strain>
    </source>
</reference>
<protein>
    <recommendedName>
        <fullName evidence="2">D-aminoacyl-tRNA deacylase</fullName>
        <shortName evidence="2">DTD</shortName>
        <ecNumber evidence="2">3.1.1.96</ecNumber>
    </recommendedName>
    <alternativeName>
        <fullName evidence="2">Gly-tRNA(Ala) deacylase</fullName>
        <ecNumber evidence="2">3.1.1.-</ecNumber>
    </alternativeName>
</protein>
<comment type="domain">
    <text evidence="2">A Gly-cisPro motif from one monomer fits into the active site of the other monomer to allow specific chiral rejection of L-amino acids.</text>
</comment>
<keyword evidence="2" id="KW-0694">RNA-binding</keyword>
<dbReference type="CDD" id="cd00563">
    <property type="entry name" value="Dtyr_deacylase"/>
    <property type="match status" value="1"/>
</dbReference>
<dbReference type="PANTHER" id="PTHR10472:SF5">
    <property type="entry name" value="D-AMINOACYL-TRNA DEACYLASE 1"/>
    <property type="match status" value="1"/>
</dbReference>
<comment type="subcellular location">
    <subcellularLocation>
        <location evidence="2">Cytoplasm</location>
    </subcellularLocation>
</comment>
<comment type="subunit">
    <text evidence="2">Homodimer.</text>
</comment>
<dbReference type="InterPro" id="IPR023509">
    <property type="entry name" value="DTD-like_sf"/>
</dbReference>
<dbReference type="NCBIfam" id="TIGR00256">
    <property type="entry name" value="D-aminoacyl-tRNA deacylase"/>
    <property type="match status" value="1"/>
</dbReference>
<feature type="short sequence motif" description="Gly-cisPro motif, important for rejection of L-amino acids" evidence="2">
    <location>
        <begin position="138"/>
        <end position="139"/>
    </location>
</feature>
<dbReference type="Pfam" id="PF02580">
    <property type="entry name" value="Tyr_Deacylase"/>
    <property type="match status" value="1"/>
</dbReference>
<dbReference type="InterPro" id="IPR003732">
    <property type="entry name" value="Daa-tRNA_deacyls_DTD"/>
</dbReference>
<dbReference type="Gene3D" id="3.50.80.10">
    <property type="entry name" value="D-tyrosyl-tRNA(Tyr) deacylase"/>
    <property type="match status" value="1"/>
</dbReference>
<dbReference type="SUPFAM" id="SSF69500">
    <property type="entry name" value="DTD-like"/>
    <property type="match status" value="1"/>
</dbReference>
<comment type="catalytic activity">
    <reaction evidence="2">
        <text>glycyl-tRNA(Ala) + H2O = tRNA(Ala) + glycine + H(+)</text>
        <dbReference type="Rhea" id="RHEA:53744"/>
        <dbReference type="Rhea" id="RHEA-COMP:9657"/>
        <dbReference type="Rhea" id="RHEA-COMP:13640"/>
        <dbReference type="ChEBI" id="CHEBI:15377"/>
        <dbReference type="ChEBI" id="CHEBI:15378"/>
        <dbReference type="ChEBI" id="CHEBI:57305"/>
        <dbReference type="ChEBI" id="CHEBI:78442"/>
        <dbReference type="ChEBI" id="CHEBI:78522"/>
    </reaction>
</comment>
<gene>
    <name evidence="2 3" type="primary">dtd</name>
    <name evidence="3" type="ORF">ABS764_10895</name>
</gene>
<dbReference type="PANTHER" id="PTHR10472">
    <property type="entry name" value="D-TYROSYL-TRNA TYR DEACYLASE"/>
    <property type="match status" value="1"/>
</dbReference>
<dbReference type="GO" id="GO:0051499">
    <property type="term" value="F:D-aminoacyl-tRNA deacylase activity"/>
    <property type="evidence" value="ECO:0007669"/>
    <property type="project" value="UniProtKB-EC"/>
</dbReference>
<accession>A0ABW8XUA4</accession>
<evidence type="ECO:0000256" key="2">
    <source>
        <dbReference type="HAMAP-Rule" id="MF_00518"/>
    </source>
</evidence>
<comment type="similarity">
    <text evidence="1 2">Belongs to the DTD family.</text>
</comment>